<dbReference type="InterPro" id="IPR012464">
    <property type="entry name" value="DUF1676"/>
</dbReference>
<evidence type="ECO:0000313" key="6">
    <source>
        <dbReference type="Proteomes" id="UP001153712"/>
    </source>
</evidence>
<feature type="region of interest" description="Disordered" evidence="2">
    <location>
        <begin position="385"/>
        <end position="449"/>
    </location>
</feature>
<feature type="signal peptide" evidence="4">
    <location>
        <begin position="1"/>
        <end position="21"/>
    </location>
</feature>
<feature type="transmembrane region" description="Helical" evidence="3">
    <location>
        <begin position="197"/>
        <end position="213"/>
    </location>
</feature>
<keyword evidence="6" id="KW-1185">Reference proteome</keyword>
<keyword evidence="3" id="KW-1133">Transmembrane helix</keyword>
<keyword evidence="3" id="KW-0472">Membrane</keyword>
<gene>
    <name evidence="5" type="ORF">PHYEVI_LOCUS6989</name>
</gene>
<dbReference type="Proteomes" id="UP001153712">
    <property type="component" value="Chromosome 3"/>
</dbReference>
<feature type="chain" id="PRO_5040119748" evidence="4">
    <location>
        <begin position="22"/>
        <end position="674"/>
    </location>
</feature>
<evidence type="ECO:0000256" key="1">
    <source>
        <dbReference type="SAM" id="Coils"/>
    </source>
</evidence>
<reference evidence="5" key="1">
    <citation type="submission" date="2022-01" db="EMBL/GenBank/DDBJ databases">
        <authorList>
            <person name="King R."/>
        </authorList>
    </citation>
    <scope>NUCLEOTIDE SEQUENCE</scope>
</reference>
<proteinExistence type="predicted"/>
<dbReference type="Pfam" id="PF07841">
    <property type="entry name" value="DM4_12"/>
    <property type="match status" value="1"/>
</dbReference>
<dbReference type="GO" id="GO:0016020">
    <property type="term" value="C:membrane"/>
    <property type="evidence" value="ECO:0007669"/>
    <property type="project" value="TreeGrafter"/>
</dbReference>
<organism evidence="5 6">
    <name type="scientific">Phyllotreta striolata</name>
    <name type="common">Striped flea beetle</name>
    <name type="synonym">Crioceris striolata</name>
    <dbReference type="NCBI Taxonomy" id="444603"/>
    <lineage>
        <taxon>Eukaryota</taxon>
        <taxon>Metazoa</taxon>
        <taxon>Ecdysozoa</taxon>
        <taxon>Arthropoda</taxon>
        <taxon>Hexapoda</taxon>
        <taxon>Insecta</taxon>
        <taxon>Pterygota</taxon>
        <taxon>Neoptera</taxon>
        <taxon>Endopterygota</taxon>
        <taxon>Coleoptera</taxon>
        <taxon>Polyphaga</taxon>
        <taxon>Cucujiformia</taxon>
        <taxon>Chrysomeloidea</taxon>
        <taxon>Chrysomelidae</taxon>
        <taxon>Galerucinae</taxon>
        <taxon>Alticini</taxon>
        <taxon>Phyllotreta</taxon>
    </lineage>
</organism>
<dbReference type="PANTHER" id="PTHR21879:SF4">
    <property type="entry name" value="OSIRIS 17, ISOFORM C"/>
    <property type="match status" value="1"/>
</dbReference>
<dbReference type="InterPro" id="IPR006631">
    <property type="entry name" value="DM4_12"/>
</dbReference>
<evidence type="ECO:0000256" key="4">
    <source>
        <dbReference type="SAM" id="SignalP"/>
    </source>
</evidence>
<evidence type="ECO:0000256" key="3">
    <source>
        <dbReference type="SAM" id="Phobius"/>
    </source>
</evidence>
<dbReference type="AlphaFoldDB" id="A0A9N9TSX1"/>
<evidence type="ECO:0000256" key="2">
    <source>
        <dbReference type="SAM" id="MobiDB-lite"/>
    </source>
</evidence>
<evidence type="ECO:0000313" key="5">
    <source>
        <dbReference type="EMBL" id="CAG9860640.1"/>
    </source>
</evidence>
<protein>
    <submittedName>
        <fullName evidence="5">Uncharacterized protein</fullName>
    </submittedName>
</protein>
<keyword evidence="3" id="KW-0812">Transmembrane</keyword>
<feature type="coiled-coil region" evidence="1">
    <location>
        <begin position="330"/>
        <end position="357"/>
    </location>
</feature>
<feature type="transmembrane region" description="Helical" evidence="3">
    <location>
        <begin position="163"/>
        <end position="185"/>
    </location>
</feature>
<dbReference type="PANTHER" id="PTHR21879">
    <property type="entry name" value="FI03362P-RELATED-RELATED"/>
    <property type="match status" value="1"/>
</dbReference>
<keyword evidence="4" id="KW-0732">Signal</keyword>
<dbReference type="EMBL" id="OU900096">
    <property type="protein sequence ID" value="CAG9860640.1"/>
    <property type="molecule type" value="Genomic_DNA"/>
</dbReference>
<dbReference type="OrthoDB" id="6334967at2759"/>
<keyword evidence="1" id="KW-0175">Coiled coil</keyword>
<accession>A0A9N9TSX1</accession>
<dbReference type="Pfam" id="PF07898">
    <property type="entry name" value="DUF1676"/>
    <property type="match status" value="1"/>
</dbReference>
<name>A0A9N9TSX1_PHYSR</name>
<sequence>MFIYLTLISIWFNVLVSGSNATVPIGGSGIDLVAECEKSGSSCARDDLNIPEDDFLLGDFVRFSKNSITYPRNRVITNNSTDELNELSRSLSEDTKEFFLTHDLEVQLPGVFFRGGILKISPRSLDSNGTTLKVELLPKPLNQSVGEGRIFFNKIGKFISERLVLALLAILLVIKLLAVKFLFILPSMMGVVAAKKLIVKVLLFLFPFLHHLFKLCAYTPYGAKHHIHKHQIAHIHQVAAGHHHHKPYYLDKPPSDSYHFSHKGDPGVIDAHASASEYGNEVHHDPPKDETEDDFWGFSFLNPKTTTKKPFSPLELENMVLKAEKEALIKSRLQKERERIHDENLRLQEQLNNALKVQQKLKHHAIMVNHKRKPGKYRKRNHFSHAPHLTPLLPPPPSPPSKFEEPPKFVGEPPSLGGTLEDVQPHSGPFAEPPANYGESFPKENELLSPNSAPNVVIDPSSPSIEDLPHGVLGGGLPASTVDAVKSYLNQKFSHNPTNFPTYKPNEEELLVSYPTQQANIFVTPPKSDTPQFHAPESGGFNYQVPSPMNVMSNRKSDVTNEEDEFYKAAQITYDAFYSPILQKIDDILNELEFTEEPCKERLICSMYKNPEKFSPHSNLLSAELSRDSKDLQKPTSTNVAVVRFYKYVQAARDGQDQRDCIRLYPACAINTEA</sequence>